<sequence>MTSSARARMHDGELAVTVETVRELVDGQFPDWRGLAVRRVDASGTVNAIFRIGDELTARFPLVPDEAGKVRRHLRAEADAGAELAAHTRFPTPVPVALGEPGAGYPMPWSVQTWLSGVVADDDDPGTSTAFAEDLAEFIRDVRAIDTRGRTFSGRGRGGDLRAHDEWLATCFERSEGLLDVPRLRGMWAVMRELPQHSADVMTHGDLIPGNVLVADGRLAGVLDVGGLGAADPALDLVAAWHLLEDAPRLRMREKLGCDDLEWERGRAWAFAQAMGLVWYYLESNPTMARTGRRTLDRIVAA</sequence>
<dbReference type="CDD" id="cd05155">
    <property type="entry name" value="APH_ChoK_like_1"/>
    <property type="match status" value="1"/>
</dbReference>
<accession>A0ABP5BV43</accession>
<proteinExistence type="predicted"/>
<dbReference type="InterPro" id="IPR002575">
    <property type="entry name" value="Aminoglycoside_PTrfase"/>
</dbReference>
<protein>
    <submittedName>
        <fullName evidence="2">Aminoglycoside phosphotransferase family protein</fullName>
    </submittedName>
</protein>
<dbReference type="SUPFAM" id="SSF56112">
    <property type="entry name" value="Protein kinase-like (PK-like)"/>
    <property type="match status" value="1"/>
</dbReference>
<gene>
    <name evidence="2" type="ORF">GCM10009838_05470</name>
</gene>
<dbReference type="InterPro" id="IPR051678">
    <property type="entry name" value="AGP_Transferase"/>
</dbReference>
<evidence type="ECO:0000259" key="1">
    <source>
        <dbReference type="Pfam" id="PF01636"/>
    </source>
</evidence>
<dbReference type="Proteomes" id="UP001499854">
    <property type="component" value="Unassembled WGS sequence"/>
</dbReference>
<comment type="caution">
    <text evidence="2">The sequence shown here is derived from an EMBL/GenBank/DDBJ whole genome shotgun (WGS) entry which is preliminary data.</text>
</comment>
<evidence type="ECO:0000313" key="3">
    <source>
        <dbReference type="Proteomes" id="UP001499854"/>
    </source>
</evidence>
<name>A0ABP5BV43_9ACTN</name>
<dbReference type="Gene3D" id="3.30.200.20">
    <property type="entry name" value="Phosphorylase Kinase, domain 1"/>
    <property type="match status" value="1"/>
</dbReference>
<dbReference type="PANTHER" id="PTHR21310">
    <property type="entry name" value="AMINOGLYCOSIDE PHOSPHOTRANSFERASE-RELATED-RELATED"/>
    <property type="match status" value="1"/>
</dbReference>
<dbReference type="Gene3D" id="3.90.1200.10">
    <property type="match status" value="1"/>
</dbReference>
<evidence type="ECO:0000313" key="2">
    <source>
        <dbReference type="EMBL" id="GAA1953146.1"/>
    </source>
</evidence>
<reference evidence="3" key="1">
    <citation type="journal article" date="2019" name="Int. J. Syst. Evol. Microbiol.">
        <title>The Global Catalogue of Microorganisms (GCM) 10K type strain sequencing project: providing services to taxonomists for standard genome sequencing and annotation.</title>
        <authorList>
            <consortium name="The Broad Institute Genomics Platform"/>
            <consortium name="The Broad Institute Genome Sequencing Center for Infectious Disease"/>
            <person name="Wu L."/>
            <person name="Ma J."/>
        </authorList>
    </citation>
    <scope>NUCLEOTIDE SEQUENCE [LARGE SCALE GENOMIC DNA]</scope>
    <source>
        <strain evidence="3">JCM 16013</strain>
    </source>
</reference>
<dbReference type="InterPro" id="IPR011009">
    <property type="entry name" value="Kinase-like_dom_sf"/>
</dbReference>
<dbReference type="PANTHER" id="PTHR21310:SF42">
    <property type="entry name" value="BIFUNCTIONAL AAC_APH"/>
    <property type="match status" value="1"/>
</dbReference>
<dbReference type="EMBL" id="BAAAQM010000002">
    <property type="protein sequence ID" value="GAA1953146.1"/>
    <property type="molecule type" value="Genomic_DNA"/>
</dbReference>
<dbReference type="Pfam" id="PF01636">
    <property type="entry name" value="APH"/>
    <property type="match status" value="1"/>
</dbReference>
<feature type="domain" description="Aminoglycoside phosphotransferase" evidence="1">
    <location>
        <begin position="42"/>
        <end position="268"/>
    </location>
</feature>
<organism evidence="2 3">
    <name type="scientific">Catenulispora subtropica</name>
    <dbReference type="NCBI Taxonomy" id="450798"/>
    <lineage>
        <taxon>Bacteria</taxon>
        <taxon>Bacillati</taxon>
        <taxon>Actinomycetota</taxon>
        <taxon>Actinomycetes</taxon>
        <taxon>Catenulisporales</taxon>
        <taxon>Catenulisporaceae</taxon>
        <taxon>Catenulispora</taxon>
    </lineage>
</organism>
<keyword evidence="3" id="KW-1185">Reference proteome</keyword>